<dbReference type="eggNOG" id="ENOG50348ID">
    <property type="taxonomic scope" value="Bacteria"/>
</dbReference>
<dbReference type="Proteomes" id="UP000028705">
    <property type="component" value="Unassembled WGS sequence"/>
</dbReference>
<evidence type="ECO:0000313" key="1">
    <source>
        <dbReference type="EMBL" id="KFF13295.1"/>
    </source>
</evidence>
<keyword evidence="2" id="KW-1185">Reference proteome</keyword>
<dbReference type="EMBL" id="JPRH01000002">
    <property type="protein sequence ID" value="KFF13295.1"/>
    <property type="molecule type" value="Genomic_DNA"/>
</dbReference>
<dbReference type="RefSeq" id="WP_034709944.1">
    <property type="nucleotide sequence ID" value="NZ_JAODPJ010000003.1"/>
</dbReference>
<accession>A0A086A9D1</accession>
<dbReference type="AlphaFoldDB" id="A0A086A9D1"/>
<organism evidence="1 2">
    <name type="scientific">Chryseobacterium soli</name>
    <dbReference type="NCBI Taxonomy" id="445961"/>
    <lineage>
        <taxon>Bacteria</taxon>
        <taxon>Pseudomonadati</taxon>
        <taxon>Bacteroidota</taxon>
        <taxon>Flavobacteriia</taxon>
        <taxon>Flavobacteriales</taxon>
        <taxon>Weeksellaceae</taxon>
        <taxon>Chryseobacterium group</taxon>
        <taxon>Chryseobacterium</taxon>
    </lineage>
</organism>
<protein>
    <submittedName>
        <fullName evidence="1">Uncharacterized protein</fullName>
    </submittedName>
</protein>
<dbReference type="STRING" id="445961.IW15_05730"/>
<sequence>MKRIILIIALFFQYSLYAQVVIGGAVSSNQNILKIQDGTRGVILPYSNIYTSFPRYDAAAPDVFDDYANLTGSLIYNKNDDQYYKYDGYSWNPARQIQGIYQPKGSRLGISAGITIPCISFGIGFCFAGGTPSYLAPDNKSQVLVDNLLLKNPSSVTVKVAGIYDIGVALGFTGGSFGAQAGVTEFKLTLQVKYTPASDWETVVTKSNFSIVFIIDTQGNKSSSFAQTISLPAGAELRVVPSISSNAISGGALSAYGTDTNSINSYIAARLIKAY</sequence>
<reference evidence="1 2" key="1">
    <citation type="submission" date="2014-07" db="EMBL/GenBank/DDBJ databases">
        <title>Genome of Chryseobacterium soli DSM 19298.</title>
        <authorList>
            <person name="Stropko S.J."/>
            <person name="Pipes S.E."/>
            <person name="Newman J."/>
        </authorList>
    </citation>
    <scope>NUCLEOTIDE SEQUENCE [LARGE SCALE GENOMIC DNA]</scope>
    <source>
        <strain evidence="1 2">DSM 19298</strain>
    </source>
</reference>
<proteinExistence type="predicted"/>
<dbReference type="OrthoDB" id="1235841at2"/>
<evidence type="ECO:0000313" key="2">
    <source>
        <dbReference type="Proteomes" id="UP000028705"/>
    </source>
</evidence>
<gene>
    <name evidence="1" type="ORF">IW15_05730</name>
</gene>
<name>A0A086A9D1_9FLAO</name>
<comment type="caution">
    <text evidence="1">The sequence shown here is derived from an EMBL/GenBank/DDBJ whole genome shotgun (WGS) entry which is preliminary data.</text>
</comment>